<dbReference type="Pfam" id="PF24761">
    <property type="entry name" value="C2H2_ASCIZ_4th"/>
    <property type="match status" value="1"/>
</dbReference>
<protein>
    <recommendedName>
        <fullName evidence="2">C2H2-type domain-containing protein</fullName>
    </recommendedName>
</protein>
<organism evidence="3 4">
    <name type="scientific">Phrynosoma platyrhinos</name>
    <name type="common">Desert horned lizard</name>
    <dbReference type="NCBI Taxonomy" id="52577"/>
    <lineage>
        <taxon>Eukaryota</taxon>
        <taxon>Metazoa</taxon>
        <taxon>Chordata</taxon>
        <taxon>Craniata</taxon>
        <taxon>Vertebrata</taxon>
        <taxon>Euteleostomi</taxon>
        <taxon>Lepidosauria</taxon>
        <taxon>Squamata</taxon>
        <taxon>Bifurcata</taxon>
        <taxon>Unidentata</taxon>
        <taxon>Episquamata</taxon>
        <taxon>Toxicofera</taxon>
        <taxon>Iguania</taxon>
        <taxon>Phrynosomatidae</taxon>
        <taxon>Phrynosomatinae</taxon>
        <taxon>Phrynosoma</taxon>
    </lineage>
</organism>
<evidence type="ECO:0000313" key="4">
    <source>
        <dbReference type="Proteomes" id="UP000826234"/>
    </source>
</evidence>
<feature type="domain" description="C2H2-type" evidence="2">
    <location>
        <begin position="78"/>
        <end position="101"/>
    </location>
</feature>
<sequence length="828" mass="89923">MAAAVPAPLRGPPPPPPPLPSQEASRRVGLGRPPRNGGVVVGGGGGGGSSGGSPGSPWELVRPSVTELSRAVRSNILCTVPGCGKVLPNPPALSMHLSKAHRLQQQQQQQQDGKTNPTIRKDLKTPQKYYCCPIEGCPRGPERPFSQFSLVRQHFMKMHAEKKHKCDKCSNSYGTVWDLKRHVEDCGKTFQCTCGCPYASRTALLSHIYRTQHEIPVEHRDPPSKKRKLETSISNKLLGEKVKEASASIQTVHTSSKDSETSEVKQAASFEDSSHSFTTKQTQSQQKNAPKLLLPKPKVALVKLPVMQLTHLPIFVSAPDSSVKPVVVAVDDKGSVMSTVHLMPLPVGIMMPTLEAETLAFKSTLPLSKTKNTGSVEPVSTGVQVNMGKVTSNNTIQDLEAICYKNGICSTNVQTDLSYISQNFVPSGAWTTDSSVSSCSQTDLTFSSQVLLPISVQTQTLLPSSKLTSSIAAQTDTLAQACFQSFGISRETQTNRSQKSIDGREQMDQSVMCNDIFDSVSSSFNDSNPVALPGNNLIAAGLGQSLLQRGNCRSLNQDTKCEPIINFSAQNNILPQQVMTDNQTQTMELLNDLETIFSSNAAGQSLDNRTLLADTNSNAVTPLPSGSTQNAGIDFDIEDFFTASNIQTQTEETKLDNLNSEPVLESLDIETQTDLFSDNATQSYNCRSNPNFLGLEMFDTQTQTDFNFFLDSPYLPLGSILKQSTFSVSTDSSDTETQTEMQFSERNASNQMAEGKVELSSAETQTMDSCFETLGSLFLTSNETQTAMDDFLLADLAWNTMESQFSSVETQTCAELCSLFQGSDKASH</sequence>
<feature type="compositionally biased region" description="Gly residues" evidence="1">
    <location>
        <begin position="39"/>
        <end position="54"/>
    </location>
</feature>
<dbReference type="Pfam" id="PF24757">
    <property type="entry name" value="C2H2_ASCIZ"/>
    <property type="match status" value="2"/>
</dbReference>
<dbReference type="InterPro" id="IPR055303">
    <property type="entry name" value="ATMIN"/>
</dbReference>
<dbReference type="PROSITE" id="PS00028">
    <property type="entry name" value="ZINC_FINGER_C2H2_1"/>
    <property type="match status" value="1"/>
</dbReference>
<dbReference type="PANTHER" id="PTHR46664:SF1">
    <property type="entry name" value="ATM INTERACTOR"/>
    <property type="match status" value="1"/>
</dbReference>
<dbReference type="InterPro" id="IPR056380">
    <property type="entry name" value="Znf_C2H2_ASCIZ_4th"/>
</dbReference>
<dbReference type="InterPro" id="IPR056545">
    <property type="entry name" value="C2H2_ASCIZ_1st_2nd"/>
</dbReference>
<evidence type="ECO:0000259" key="2">
    <source>
        <dbReference type="PROSITE" id="PS00028"/>
    </source>
</evidence>
<evidence type="ECO:0000313" key="3">
    <source>
        <dbReference type="EMBL" id="KAH0619525.1"/>
    </source>
</evidence>
<accession>A0ABQ7SQB9</accession>
<dbReference type="PANTHER" id="PTHR46664">
    <property type="entry name" value="ATM INTERACTOR"/>
    <property type="match status" value="1"/>
</dbReference>
<dbReference type="SMART" id="SM00355">
    <property type="entry name" value="ZnF_C2H2"/>
    <property type="match status" value="4"/>
</dbReference>
<gene>
    <name evidence="3" type="ORF">JD844_000211</name>
</gene>
<evidence type="ECO:0000256" key="1">
    <source>
        <dbReference type="SAM" id="MobiDB-lite"/>
    </source>
</evidence>
<feature type="region of interest" description="Disordered" evidence="1">
    <location>
        <begin position="1"/>
        <end position="60"/>
    </location>
</feature>
<dbReference type="Pfam" id="PF24759">
    <property type="entry name" value="C2HC_ASCIZ"/>
    <property type="match status" value="1"/>
</dbReference>
<name>A0ABQ7SQB9_PHRPL</name>
<dbReference type="InterPro" id="IPR056381">
    <property type="entry name" value="Znf_C2HC_ASCIZ_3rd"/>
</dbReference>
<dbReference type="InterPro" id="IPR013087">
    <property type="entry name" value="Znf_C2H2_type"/>
</dbReference>
<dbReference type="Gene3D" id="3.30.160.60">
    <property type="entry name" value="Classic Zinc Finger"/>
    <property type="match status" value="1"/>
</dbReference>
<feature type="compositionally biased region" description="Low complexity" evidence="1">
    <location>
        <begin position="27"/>
        <end position="38"/>
    </location>
</feature>
<dbReference type="EMBL" id="JAIPUX010003776">
    <property type="protein sequence ID" value="KAH0619525.1"/>
    <property type="molecule type" value="Genomic_DNA"/>
</dbReference>
<proteinExistence type="predicted"/>
<keyword evidence="4" id="KW-1185">Reference proteome</keyword>
<comment type="caution">
    <text evidence="3">The sequence shown here is derived from an EMBL/GenBank/DDBJ whole genome shotgun (WGS) entry which is preliminary data.</text>
</comment>
<reference evidence="3 4" key="1">
    <citation type="journal article" date="2022" name="Gigascience">
        <title>A chromosome-level genome assembly and annotation of the desert horned lizard, Phrynosoma platyrhinos, provides insight into chromosomal rearrangements among reptiles.</title>
        <authorList>
            <person name="Koochekian N."/>
            <person name="Ascanio A."/>
            <person name="Farleigh K."/>
            <person name="Card D.C."/>
            <person name="Schield D.R."/>
            <person name="Castoe T.A."/>
            <person name="Jezkova T."/>
        </authorList>
    </citation>
    <scope>NUCLEOTIDE SEQUENCE [LARGE SCALE GENOMIC DNA]</scope>
    <source>
        <strain evidence="3">NK-2021</strain>
    </source>
</reference>
<feature type="region of interest" description="Disordered" evidence="1">
    <location>
        <begin position="250"/>
        <end position="288"/>
    </location>
</feature>
<feature type="compositionally biased region" description="Pro residues" evidence="1">
    <location>
        <begin position="9"/>
        <end position="20"/>
    </location>
</feature>
<dbReference type="Proteomes" id="UP000826234">
    <property type="component" value="Unassembled WGS sequence"/>
</dbReference>
<feature type="compositionally biased region" description="Low complexity" evidence="1">
    <location>
        <begin position="275"/>
        <end position="288"/>
    </location>
</feature>
<feature type="region of interest" description="Disordered" evidence="1">
    <location>
        <begin position="91"/>
        <end position="120"/>
    </location>
</feature>